<proteinExistence type="predicted"/>
<reference evidence="2 3" key="1">
    <citation type="submission" date="2018-10" db="EMBL/GenBank/DDBJ databases">
        <title>Genomic Encyclopedia of Archaeal and Bacterial Type Strains, Phase II (KMG-II): from individual species to whole genera.</title>
        <authorList>
            <person name="Goeker M."/>
        </authorList>
    </citation>
    <scope>NUCLEOTIDE SEQUENCE [LARGE SCALE GENOMIC DNA]</scope>
    <source>
        <strain evidence="2 3">DSM 18602</strain>
    </source>
</reference>
<feature type="region of interest" description="Disordered" evidence="1">
    <location>
        <begin position="40"/>
        <end position="62"/>
    </location>
</feature>
<accession>A0A495J5F0</accession>
<dbReference type="EMBL" id="RBKU01000001">
    <property type="protein sequence ID" value="RKR84210.1"/>
    <property type="molecule type" value="Genomic_DNA"/>
</dbReference>
<gene>
    <name evidence="2" type="ORF">BDD43_4438</name>
</gene>
<dbReference type="AlphaFoldDB" id="A0A495J5F0"/>
<organism evidence="2 3">
    <name type="scientific">Mucilaginibacter gracilis</name>
    <dbReference type="NCBI Taxonomy" id="423350"/>
    <lineage>
        <taxon>Bacteria</taxon>
        <taxon>Pseudomonadati</taxon>
        <taxon>Bacteroidota</taxon>
        <taxon>Sphingobacteriia</taxon>
        <taxon>Sphingobacteriales</taxon>
        <taxon>Sphingobacteriaceae</taxon>
        <taxon>Mucilaginibacter</taxon>
    </lineage>
</organism>
<evidence type="ECO:0000313" key="2">
    <source>
        <dbReference type="EMBL" id="RKR84210.1"/>
    </source>
</evidence>
<evidence type="ECO:0000256" key="1">
    <source>
        <dbReference type="SAM" id="MobiDB-lite"/>
    </source>
</evidence>
<feature type="compositionally biased region" description="Basic and acidic residues" evidence="1">
    <location>
        <begin position="40"/>
        <end position="51"/>
    </location>
</feature>
<dbReference type="Proteomes" id="UP000268007">
    <property type="component" value="Unassembled WGS sequence"/>
</dbReference>
<evidence type="ECO:0000313" key="3">
    <source>
        <dbReference type="Proteomes" id="UP000268007"/>
    </source>
</evidence>
<keyword evidence="3" id="KW-1185">Reference proteome</keyword>
<name>A0A495J5F0_9SPHI</name>
<protein>
    <submittedName>
        <fullName evidence="2">Uncharacterized protein</fullName>
    </submittedName>
</protein>
<comment type="caution">
    <text evidence="2">The sequence shown here is derived from an EMBL/GenBank/DDBJ whole genome shotgun (WGS) entry which is preliminary data.</text>
</comment>
<sequence length="62" mass="7129">MTTEKGIEQESNTVNYYGKKVYRINPMLARVKLPQAKMPDFRDDNISEKKVNSAMGHLAKRS</sequence>
<dbReference type="RefSeq" id="WP_121199685.1">
    <property type="nucleotide sequence ID" value="NZ_RBKU01000001.1"/>
</dbReference>